<keyword evidence="1" id="KW-0812">Transmembrane</keyword>
<evidence type="ECO:0000313" key="2">
    <source>
        <dbReference type="EMBL" id="GAA5200231.1"/>
    </source>
</evidence>
<feature type="transmembrane region" description="Helical" evidence="1">
    <location>
        <begin position="61"/>
        <end position="83"/>
    </location>
</feature>
<keyword evidence="1" id="KW-1133">Transmembrane helix</keyword>
<dbReference type="EMBL" id="BAABJQ010000042">
    <property type="protein sequence ID" value="GAA5200231.1"/>
    <property type="molecule type" value="Genomic_DNA"/>
</dbReference>
<feature type="transmembrane region" description="Helical" evidence="1">
    <location>
        <begin position="29"/>
        <end position="49"/>
    </location>
</feature>
<accession>A0ABP9SPF1</accession>
<comment type="caution">
    <text evidence="2">The sequence shown here is derived from an EMBL/GenBank/DDBJ whole genome shotgun (WGS) entry which is preliminary data.</text>
</comment>
<proteinExistence type="predicted"/>
<dbReference type="Proteomes" id="UP001501570">
    <property type="component" value="Unassembled WGS sequence"/>
</dbReference>
<keyword evidence="1" id="KW-0472">Membrane</keyword>
<evidence type="ECO:0000256" key="1">
    <source>
        <dbReference type="SAM" id="Phobius"/>
    </source>
</evidence>
<reference evidence="3" key="1">
    <citation type="journal article" date="2019" name="Int. J. Syst. Evol. Microbiol.">
        <title>The Global Catalogue of Microorganisms (GCM) 10K type strain sequencing project: providing services to taxonomists for standard genome sequencing and annotation.</title>
        <authorList>
            <consortium name="The Broad Institute Genomics Platform"/>
            <consortium name="The Broad Institute Genome Sequencing Center for Infectious Disease"/>
            <person name="Wu L."/>
            <person name="Ma J."/>
        </authorList>
    </citation>
    <scope>NUCLEOTIDE SEQUENCE [LARGE SCALE GENOMIC DNA]</scope>
    <source>
        <strain evidence="3">JCM 18304</strain>
    </source>
</reference>
<evidence type="ECO:0000313" key="3">
    <source>
        <dbReference type="Proteomes" id="UP001501570"/>
    </source>
</evidence>
<protein>
    <submittedName>
        <fullName evidence="2">Uncharacterized protein</fullName>
    </submittedName>
</protein>
<feature type="transmembrane region" description="Helical" evidence="1">
    <location>
        <begin position="136"/>
        <end position="155"/>
    </location>
</feature>
<sequence>MESGPLYIRMVSKILDSAEVAMSYEEKGVWTQLLSFACAYIAYLAVVVPRLVHTSVAHVSYVAPLVVTTVASILIATVVRSALEVARPSDSSKADVRDRDIARFGEHASRWCVIGGATAGIIGALDHWAYFWIANVIWLGFVLSAVVDSVIRLVAYRRGL</sequence>
<organism evidence="2 3">
    <name type="scientific">Rugosimonospora acidiphila</name>
    <dbReference type="NCBI Taxonomy" id="556531"/>
    <lineage>
        <taxon>Bacteria</taxon>
        <taxon>Bacillati</taxon>
        <taxon>Actinomycetota</taxon>
        <taxon>Actinomycetes</taxon>
        <taxon>Micromonosporales</taxon>
        <taxon>Micromonosporaceae</taxon>
        <taxon>Rugosimonospora</taxon>
    </lineage>
</organism>
<name>A0ABP9SPF1_9ACTN</name>
<keyword evidence="3" id="KW-1185">Reference proteome</keyword>
<gene>
    <name evidence="2" type="ORF">GCM10023322_77640</name>
</gene>